<evidence type="ECO:0000256" key="7">
    <source>
        <dbReference type="SAM" id="Phobius"/>
    </source>
</evidence>
<evidence type="ECO:0000259" key="8">
    <source>
        <dbReference type="Pfam" id="PF20684"/>
    </source>
</evidence>
<feature type="non-terminal residue" evidence="9">
    <location>
        <position position="1"/>
    </location>
</feature>
<keyword evidence="10" id="KW-1185">Reference proteome</keyword>
<dbReference type="Pfam" id="PF20684">
    <property type="entry name" value="Fung_rhodopsin"/>
    <property type="match status" value="1"/>
</dbReference>
<name>A0A5C3NF05_9AGAM</name>
<feature type="transmembrane region" description="Helical" evidence="7">
    <location>
        <begin position="6"/>
        <end position="23"/>
    </location>
</feature>
<evidence type="ECO:0000256" key="6">
    <source>
        <dbReference type="SAM" id="MobiDB-lite"/>
    </source>
</evidence>
<feature type="transmembrane region" description="Helical" evidence="7">
    <location>
        <begin position="177"/>
        <end position="199"/>
    </location>
</feature>
<dbReference type="STRING" id="5364.A0A5C3NF05"/>
<feature type="transmembrane region" description="Helical" evidence="7">
    <location>
        <begin position="98"/>
        <end position="121"/>
    </location>
</feature>
<feature type="transmembrane region" description="Helical" evidence="7">
    <location>
        <begin position="65"/>
        <end position="86"/>
    </location>
</feature>
<feature type="transmembrane region" description="Helical" evidence="7">
    <location>
        <begin position="141"/>
        <end position="165"/>
    </location>
</feature>
<dbReference type="EMBL" id="ML213504">
    <property type="protein sequence ID" value="TFK55487.1"/>
    <property type="molecule type" value="Genomic_DNA"/>
</dbReference>
<feature type="region of interest" description="Disordered" evidence="6">
    <location>
        <begin position="286"/>
        <end position="313"/>
    </location>
</feature>
<evidence type="ECO:0000256" key="4">
    <source>
        <dbReference type="ARBA" id="ARBA00023136"/>
    </source>
</evidence>
<evidence type="ECO:0000256" key="3">
    <source>
        <dbReference type="ARBA" id="ARBA00022989"/>
    </source>
</evidence>
<dbReference type="InterPro" id="IPR049326">
    <property type="entry name" value="Rhodopsin_dom_fungi"/>
</dbReference>
<dbReference type="OrthoDB" id="444631at2759"/>
<keyword evidence="2 7" id="KW-0812">Transmembrane</keyword>
<evidence type="ECO:0000256" key="1">
    <source>
        <dbReference type="ARBA" id="ARBA00004141"/>
    </source>
</evidence>
<evidence type="ECO:0000256" key="5">
    <source>
        <dbReference type="ARBA" id="ARBA00038359"/>
    </source>
</evidence>
<dbReference type="InterPro" id="IPR052337">
    <property type="entry name" value="SAT4-like"/>
</dbReference>
<proteinExistence type="inferred from homology"/>
<organism evidence="9 10">
    <name type="scientific">Heliocybe sulcata</name>
    <dbReference type="NCBI Taxonomy" id="5364"/>
    <lineage>
        <taxon>Eukaryota</taxon>
        <taxon>Fungi</taxon>
        <taxon>Dikarya</taxon>
        <taxon>Basidiomycota</taxon>
        <taxon>Agaricomycotina</taxon>
        <taxon>Agaricomycetes</taxon>
        <taxon>Gloeophyllales</taxon>
        <taxon>Gloeophyllaceae</taxon>
        <taxon>Heliocybe</taxon>
    </lineage>
</organism>
<feature type="domain" description="Rhodopsin" evidence="8">
    <location>
        <begin position="20"/>
        <end position="201"/>
    </location>
</feature>
<accession>A0A5C3NF05</accession>
<dbReference type="GO" id="GO:0016020">
    <property type="term" value="C:membrane"/>
    <property type="evidence" value="ECO:0007669"/>
    <property type="project" value="UniProtKB-SubCell"/>
</dbReference>
<dbReference type="AlphaFoldDB" id="A0A5C3NF05"/>
<keyword evidence="4 7" id="KW-0472">Membrane</keyword>
<protein>
    <recommendedName>
        <fullName evidence="8">Rhodopsin domain-containing protein</fullName>
    </recommendedName>
</protein>
<evidence type="ECO:0000256" key="2">
    <source>
        <dbReference type="ARBA" id="ARBA00022692"/>
    </source>
</evidence>
<reference evidence="9 10" key="1">
    <citation type="journal article" date="2019" name="Nat. Ecol. Evol.">
        <title>Megaphylogeny resolves global patterns of mushroom evolution.</title>
        <authorList>
            <person name="Varga T."/>
            <person name="Krizsan K."/>
            <person name="Foldi C."/>
            <person name="Dima B."/>
            <person name="Sanchez-Garcia M."/>
            <person name="Sanchez-Ramirez S."/>
            <person name="Szollosi G.J."/>
            <person name="Szarkandi J.G."/>
            <person name="Papp V."/>
            <person name="Albert L."/>
            <person name="Andreopoulos W."/>
            <person name="Angelini C."/>
            <person name="Antonin V."/>
            <person name="Barry K.W."/>
            <person name="Bougher N.L."/>
            <person name="Buchanan P."/>
            <person name="Buyck B."/>
            <person name="Bense V."/>
            <person name="Catcheside P."/>
            <person name="Chovatia M."/>
            <person name="Cooper J."/>
            <person name="Damon W."/>
            <person name="Desjardin D."/>
            <person name="Finy P."/>
            <person name="Geml J."/>
            <person name="Haridas S."/>
            <person name="Hughes K."/>
            <person name="Justo A."/>
            <person name="Karasinski D."/>
            <person name="Kautmanova I."/>
            <person name="Kiss B."/>
            <person name="Kocsube S."/>
            <person name="Kotiranta H."/>
            <person name="LaButti K.M."/>
            <person name="Lechner B.E."/>
            <person name="Liimatainen K."/>
            <person name="Lipzen A."/>
            <person name="Lukacs Z."/>
            <person name="Mihaltcheva S."/>
            <person name="Morgado L.N."/>
            <person name="Niskanen T."/>
            <person name="Noordeloos M.E."/>
            <person name="Ohm R.A."/>
            <person name="Ortiz-Santana B."/>
            <person name="Ovrebo C."/>
            <person name="Racz N."/>
            <person name="Riley R."/>
            <person name="Savchenko A."/>
            <person name="Shiryaev A."/>
            <person name="Soop K."/>
            <person name="Spirin V."/>
            <person name="Szebenyi C."/>
            <person name="Tomsovsky M."/>
            <person name="Tulloss R.E."/>
            <person name="Uehling J."/>
            <person name="Grigoriev I.V."/>
            <person name="Vagvolgyi C."/>
            <person name="Papp T."/>
            <person name="Martin F.M."/>
            <person name="Miettinen O."/>
            <person name="Hibbett D.S."/>
            <person name="Nagy L.G."/>
        </authorList>
    </citation>
    <scope>NUCLEOTIDE SEQUENCE [LARGE SCALE GENOMIC DNA]</scope>
    <source>
        <strain evidence="9 10">OMC1185</strain>
    </source>
</reference>
<sequence length="313" mass="34784">SVPVLSLVLPLFAILVTLFRLSIRASRRQLWWDDFWAMAAVLSFVLFMTAMELHFRPYSHTTRIALYYMCAVLLRSCSKLSILLTTIRLTTPGPYRTWLVRAACCFAVAWAILFAQVFWVCERQPGWKDTPQPQCDLGRDVAIAQVITDVMTDAILIATPLKLIWRVKVTRPQKIRIMLVFCSTIIATAVSLYHAYAILRFGGFEEARAAVIQDGVSLLVADISVVVAFFARISSVGESHAPIAVELVRVNQSSKSTNAVAVNVDTHRTVFHDYYHSDGSNLDKLPSIEMSSPSGKASALPGQNDMGDPFGKV</sequence>
<dbReference type="PANTHER" id="PTHR33048">
    <property type="entry name" value="PTH11-LIKE INTEGRAL MEMBRANE PROTEIN (AFU_ORTHOLOGUE AFUA_5G11245)"/>
    <property type="match status" value="1"/>
</dbReference>
<keyword evidence="3 7" id="KW-1133">Transmembrane helix</keyword>
<evidence type="ECO:0000313" key="9">
    <source>
        <dbReference type="EMBL" id="TFK55487.1"/>
    </source>
</evidence>
<comment type="similarity">
    <text evidence="5">Belongs to the SAT4 family.</text>
</comment>
<gene>
    <name evidence="9" type="ORF">OE88DRAFT_1621618</name>
</gene>
<evidence type="ECO:0000313" key="10">
    <source>
        <dbReference type="Proteomes" id="UP000305948"/>
    </source>
</evidence>
<dbReference type="Proteomes" id="UP000305948">
    <property type="component" value="Unassembled WGS sequence"/>
</dbReference>
<feature type="transmembrane region" description="Helical" evidence="7">
    <location>
        <begin position="211"/>
        <end position="231"/>
    </location>
</feature>
<feature type="transmembrane region" description="Helical" evidence="7">
    <location>
        <begin position="35"/>
        <end position="53"/>
    </location>
</feature>
<dbReference type="PANTHER" id="PTHR33048:SF47">
    <property type="entry name" value="INTEGRAL MEMBRANE PROTEIN-RELATED"/>
    <property type="match status" value="1"/>
</dbReference>
<comment type="subcellular location">
    <subcellularLocation>
        <location evidence="1">Membrane</location>
        <topology evidence="1">Multi-pass membrane protein</topology>
    </subcellularLocation>
</comment>